<evidence type="ECO:0000256" key="2">
    <source>
        <dbReference type="ARBA" id="ARBA00022840"/>
    </source>
</evidence>
<reference evidence="3" key="2">
    <citation type="submission" date="2021-12" db="EMBL/GenBank/DDBJ databases">
        <title>Resequencing data analysis of finger millet.</title>
        <authorList>
            <person name="Hatakeyama M."/>
            <person name="Aluri S."/>
            <person name="Balachadran M.T."/>
            <person name="Sivarajan S.R."/>
            <person name="Poveda L."/>
            <person name="Shimizu-Inatsugi R."/>
            <person name="Schlapbach R."/>
            <person name="Sreeman S.M."/>
            <person name="Shimizu K.K."/>
        </authorList>
    </citation>
    <scope>NUCLEOTIDE SEQUENCE</scope>
</reference>
<dbReference type="PANTHER" id="PTHR23073">
    <property type="entry name" value="26S PROTEASOME REGULATORY SUBUNIT"/>
    <property type="match status" value="1"/>
</dbReference>
<protein>
    <submittedName>
        <fullName evidence="3">Uncharacterized protein</fullName>
    </submittedName>
</protein>
<dbReference type="GO" id="GO:0005524">
    <property type="term" value="F:ATP binding"/>
    <property type="evidence" value="ECO:0007669"/>
    <property type="project" value="UniProtKB-KW"/>
</dbReference>
<dbReference type="Proteomes" id="UP001054889">
    <property type="component" value="Unassembled WGS sequence"/>
</dbReference>
<organism evidence="3 4">
    <name type="scientific">Eleusine coracana subsp. coracana</name>
    <dbReference type="NCBI Taxonomy" id="191504"/>
    <lineage>
        <taxon>Eukaryota</taxon>
        <taxon>Viridiplantae</taxon>
        <taxon>Streptophyta</taxon>
        <taxon>Embryophyta</taxon>
        <taxon>Tracheophyta</taxon>
        <taxon>Spermatophyta</taxon>
        <taxon>Magnoliopsida</taxon>
        <taxon>Liliopsida</taxon>
        <taxon>Poales</taxon>
        <taxon>Poaceae</taxon>
        <taxon>PACMAD clade</taxon>
        <taxon>Chloridoideae</taxon>
        <taxon>Cynodonteae</taxon>
        <taxon>Eleusininae</taxon>
        <taxon>Eleusine</taxon>
    </lineage>
</organism>
<comment type="caution">
    <text evidence="3">The sequence shown here is derived from an EMBL/GenBank/DDBJ whole genome shotgun (WGS) entry which is preliminary data.</text>
</comment>
<dbReference type="AlphaFoldDB" id="A0AAV5EPJ1"/>
<evidence type="ECO:0000313" key="3">
    <source>
        <dbReference type="EMBL" id="GJN24663.1"/>
    </source>
</evidence>
<proteinExistence type="predicted"/>
<dbReference type="Gene3D" id="1.10.8.60">
    <property type="match status" value="1"/>
</dbReference>
<reference evidence="3" key="1">
    <citation type="journal article" date="2018" name="DNA Res.">
        <title>Multiple hybrid de novo genome assembly of finger millet, an orphan allotetraploid crop.</title>
        <authorList>
            <person name="Hatakeyama M."/>
            <person name="Aluri S."/>
            <person name="Balachadran M.T."/>
            <person name="Sivarajan S.R."/>
            <person name="Patrignani A."/>
            <person name="Gruter S."/>
            <person name="Poveda L."/>
            <person name="Shimizu-Inatsugi R."/>
            <person name="Baeten J."/>
            <person name="Francoijs K.J."/>
            <person name="Nataraja K.N."/>
            <person name="Reddy Y.A.N."/>
            <person name="Phadnis S."/>
            <person name="Ravikumar R.L."/>
            <person name="Schlapbach R."/>
            <person name="Sreeman S.M."/>
            <person name="Shimizu K.K."/>
        </authorList>
    </citation>
    <scope>NUCLEOTIDE SEQUENCE</scope>
</reference>
<dbReference type="InterPro" id="IPR027417">
    <property type="entry name" value="P-loop_NTPase"/>
</dbReference>
<dbReference type="InterPro" id="IPR050221">
    <property type="entry name" value="26S_Proteasome_ATPase"/>
</dbReference>
<gene>
    <name evidence="3" type="primary">gb12417</name>
    <name evidence="3" type="ORF">PR202_gb12417</name>
</gene>
<name>A0AAV5EPJ1_ELECO</name>
<dbReference type="EMBL" id="BQKI01000077">
    <property type="protein sequence ID" value="GJN24663.1"/>
    <property type="molecule type" value="Genomic_DNA"/>
</dbReference>
<keyword evidence="4" id="KW-1185">Reference proteome</keyword>
<sequence>MEAVDGDAEHFVLLVSWMALRGGRRCGGRPRSGGRMDILDQALLRLGRINRKIEFSNPNEDFRCDILRIHSRKMKLAHGIDLKKIAEKMNDASGAS</sequence>
<accession>A0AAV5EPJ1</accession>
<evidence type="ECO:0000256" key="1">
    <source>
        <dbReference type="ARBA" id="ARBA00022741"/>
    </source>
</evidence>
<dbReference type="Gene3D" id="3.40.50.300">
    <property type="entry name" value="P-loop containing nucleotide triphosphate hydrolases"/>
    <property type="match status" value="1"/>
</dbReference>
<keyword evidence="2" id="KW-0067">ATP-binding</keyword>
<dbReference type="SUPFAM" id="SSF52540">
    <property type="entry name" value="P-loop containing nucleoside triphosphate hydrolases"/>
    <property type="match status" value="1"/>
</dbReference>
<evidence type="ECO:0000313" key="4">
    <source>
        <dbReference type="Proteomes" id="UP001054889"/>
    </source>
</evidence>
<keyword evidence="1" id="KW-0547">Nucleotide-binding</keyword>